<dbReference type="EMBL" id="SNSC02000003">
    <property type="protein sequence ID" value="TID25658.1"/>
    <property type="molecule type" value="Genomic_DNA"/>
</dbReference>
<feature type="region of interest" description="Disordered" evidence="6">
    <location>
        <begin position="425"/>
        <end position="451"/>
    </location>
</feature>
<keyword evidence="4" id="KW-0325">Glycoprotein</keyword>
<feature type="chain" id="PRO_5021513897" description="1,3-beta-glucanosyltransferase" evidence="5">
    <location>
        <begin position="21"/>
        <end position="489"/>
    </location>
</feature>
<accession>A0A4Z1PBB0</accession>
<comment type="caution">
    <text evidence="7">The sequence shown here is derived from an EMBL/GenBank/DDBJ whole genome shotgun (WGS) entry which is preliminary data.</text>
</comment>
<evidence type="ECO:0000313" key="8">
    <source>
        <dbReference type="Proteomes" id="UP000298493"/>
    </source>
</evidence>
<dbReference type="GO" id="GO:0005886">
    <property type="term" value="C:plasma membrane"/>
    <property type="evidence" value="ECO:0007669"/>
    <property type="project" value="UniProtKB-SubCell"/>
</dbReference>
<sequence length="489" mass="51933">MVALHRTLLGLLAFASSSLAVNSVTVQGQDFVDTVTKNRVMIIGVDYQPGGQGAYDPNVRADALSNGTVCLRDAALLQRLGVNTIRVYNVDPRANHDLCASIFNTAGIYMIIDVNSPQQSINRADPASSYTLDYLTRIFAVVEAFKGYPNTMGFFSANEVMNDIDTGKSNPPYIRAVQRDLRQYIAKNSQRALPVGYSAADVRPILQDTWAYLQCNGNSTNDLSRSEFFGLNSYSWCGADATYQTAGYDQLVSMFHNSSIPVFFSEYGCNKPSGLARPFNEVQSLYGPQMTSLSGGLVYEYSQEESDYGLVVINANGSVSLRGDFDNLQNQYNKLNVTLLQSTAAGNTQITPPQCSASLITNSGFSQDFTVPAQPSGAAALINSGIPNPNRGKLISTGDLNVKQQIFSSSGKLITGIAVKAVSGANTPGGESTSGGSGSTGTNTASGTASPSASKKAAAASLQVTESVMTRLLIVASAIVFGSGLMWRA</sequence>
<dbReference type="GO" id="GO:0031505">
    <property type="term" value="P:fungal-type cell wall organization"/>
    <property type="evidence" value="ECO:0007669"/>
    <property type="project" value="TreeGrafter"/>
</dbReference>
<dbReference type="EC" id="2.4.1.-" evidence="5"/>
<evidence type="ECO:0000256" key="2">
    <source>
        <dbReference type="ARBA" id="ARBA00007528"/>
    </source>
</evidence>
<evidence type="ECO:0000256" key="6">
    <source>
        <dbReference type="SAM" id="MobiDB-lite"/>
    </source>
</evidence>
<keyword evidence="5" id="KW-0472">Membrane</keyword>
<dbReference type="GO" id="GO:0098552">
    <property type="term" value="C:side of membrane"/>
    <property type="evidence" value="ECO:0007669"/>
    <property type="project" value="UniProtKB-KW"/>
</dbReference>
<dbReference type="GO" id="GO:0071970">
    <property type="term" value="P:fungal-type cell wall (1-&gt;3)-beta-D-glucan biosynthetic process"/>
    <property type="evidence" value="ECO:0007669"/>
    <property type="project" value="TreeGrafter"/>
</dbReference>
<dbReference type="PANTHER" id="PTHR31468:SF4">
    <property type="entry name" value="1,3-BETA-GLUCANOSYLTRANSFERASE GAS3-RELATED"/>
    <property type="match status" value="1"/>
</dbReference>
<keyword evidence="5" id="KW-0808">Transferase</keyword>
<dbReference type="Proteomes" id="UP000298493">
    <property type="component" value="Unassembled WGS sequence"/>
</dbReference>
<dbReference type="AlphaFoldDB" id="A0A4Z1PBB0"/>
<proteinExistence type="inferred from homology"/>
<evidence type="ECO:0000256" key="4">
    <source>
        <dbReference type="ARBA" id="ARBA00023180"/>
    </source>
</evidence>
<dbReference type="Pfam" id="PF03198">
    <property type="entry name" value="Glyco_hydro_72"/>
    <property type="match status" value="1"/>
</dbReference>
<dbReference type="InterPro" id="IPR017853">
    <property type="entry name" value="GH"/>
</dbReference>
<dbReference type="PANTHER" id="PTHR31468">
    <property type="entry name" value="1,3-BETA-GLUCANOSYLTRANSFERASE GAS1"/>
    <property type="match status" value="1"/>
</dbReference>
<keyword evidence="5" id="KW-0336">GPI-anchor</keyword>
<reference evidence="7 8" key="1">
    <citation type="submission" date="2019-04" db="EMBL/GenBank/DDBJ databases">
        <title>High contiguity whole genome sequence and gene annotation resource for two Venturia nashicola isolates.</title>
        <authorList>
            <person name="Prokchorchik M."/>
            <person name="Won K."/>
            <person name="Lee Y."/>
            <person name="Choi E.D."/>
            <person name="Segonzac C."/>
            <person name="Sohn K.H."/>
        </authorList>
    </citation>
    <scope>NUCLEOTIDE SEQUENCE [LARGE SCALE GENOMIC DNA]</scope>
    <source>
        <strain evidence="7 8">PRI2</strain>
    </source>
</reference>
<feature type="compositionally biased region" description="Low complexity" evidence="6">
    <location>
        <begin position="440"/>
        <end position="451"/>
    </location>
</feature>
<keyword evidence="5" id="KW-0449">Lipoprotein</keyword>
<gene>
    <name evidence="7" type="ORF">E6O75_ATG03521</name>
</gene>
<keyword evidence="7" id="KW-0378">Hydrolase</keyword>
<keyword evidence="8" id="KW-1185">Reference proteome</keyword>
<evidence type="ECO:0000313" key="7">
    <source>
        <dbReference type="EMBL" id="TID25658.1"/>
    </source>
</evidence>
<dbReference type="GO" id="GO:0016787">
    <property type="term" value="F:hydrolase activity"/>
    <property type="evidence" value="ECO:0007669"/>
    <property type="project" value="UniProtKB-KW"/>
</dbReference>
<feature type="signal peptide" evidence="5">
    <location>
        <begin position="1"/>
        <end position="20"/>
    </location>
</feature>
<evidence type="ECO:0000256" key="1">
    <source>
        <dbReference type="ARBA" id="ARBA00004609"/>
    </source>
</evidence>
<comment type="function">
    <text evidence="5">Splits internally a 1,3-beta-glucan molecule and transfers the newly generated reducing end (the donor) to the non-reducing end of another 1,3-beta-glucan molecule (the acceptor) forming a 1,3-beta linkage, resulting in the elongation of 1,3-beta-glucan chains in the cell wall.</text>
</comment>
<dbReference type="GO" id="GO:0042124">
    <property type="term" value="F:1,3-beta-glucanosyltransferase activity"/>
    <property type="evidence" value="ECO:0007669"/>
    <property type="project" value="TreeGrafter"/>
</dbReference>
<protein>
    <recommendedName>
        <fullName evidence="5">1,3-beta-glucanosyltransferase</fullName>
        <ecNumber evidence="5">2.4.1.-</ecNumber>
    </recommendedName>
</protein>
<dbReference type="InterPro" id="IPR004886">
    <property type="entry name" value="Glucanosyltransferase"/>
</dbReference>
<dbReference type="SUPFAM" id="SSF51445">
    <property type="entry name" value="(Trans)glycosidases"/>
    <property type="match status" value="1"/>
</dbReference>
<keyword evidence="3 5" id="KW-0732">Signal</keyword>
<comment type="subcellular location">
    <subcellularLocation>
        <location evidence="1 5">Cell membrane</location>
        <topology evidence="1 5">Lipid-anchor</topology>
        <topology evidence="1 5">GPI-anchor</topology>
    </subcellularLocation>
</comment>
<evidence type="ECO:0000256" key="5">
    <source>
        <dbReference type="RuleBase" id="RU361209"/>
    </source>
</evidence>
<comment type="similarity">
    <text evidence="2 5">Belongs to the glycosyl hydrolase 72 family.</text>
</comment>
<dbReference type="Gene3D" id="3.20.20.80">
    <property type="entry name" value="Glycosidases"/>
    <property type="match status" value="1"/>
</dbReference>
<name>A0A4Z1PBB0_9PEZI</name>
<organism evidence="7 8">
    <name type="scientific">Venturia nashicola</name>
    <dbReference type="NCBI Taxonomy" id="86259"/>
    <lineage>
        <taxon>Eukaryota</taxon>
        <taxon>Fungi</taxon>
        <taxon>Dikarya</taxon>
        <taxon>Ascomycota</taxon>
        <taxon>Pezizomycotina</taxon>
        <taxon>Dothideomycetes</taxon>
        <taxon>Pleosporomycetidae</taxon>
        <taxon>Venturiales</taxon>
        <taxon>Venturiaceae</taxon>
        <taxon>Venturia</taxon>
    </lineage>
</organism>
<evidence type="ECO:0000256" key="3">
    <source>
        <dbReference type="ARBA" id="ARBA00022729"/>
    </source>
</evidence>